<dbReference type="eggNOG" id="arCOG08095">
    <property type="taxonomic scope" value="Archaea"/>
</dbReference>
<gene>
    <name evidence="1" type="ORF">C496_14186</name>
</gene>
<comment type="caution">
    <text evidence="1">The sequence shown here is derived from an EMBL/GenBank/DDBJ whole genome shotgun (WGS) entry which is preliminary data.</text>
</comment>
<dbReference type="Gene3D" id="1.10.10.10">
    <property type="entry name" value="Winged helix-like DNA-binding domain superfamily/Winged helix DNA-binding domain"/>
    <property type="match status" value="1"/>
</dbReference>
<dbReference type="AlphaFoldDB" id="L9VU82"/>
<evidence type="ECO:0000313" key="1">
    <source>
        <dbReference type="EMBL" id="ELY39833.1"/>
    </source>
</evidence>
<name>L9VU82_9EURY</name>
<protein>
    <submittedName>
        <fullName evidence="1">Hth domain-containing protein</fullName>
    </submittedName>
</protein>
<dbReference type="RefSeq" id="WP_006090785.1">
    <property type="nucleotide sequence ID" value="NZ_AOHW01000036.1"/>
</dbReference>
<dbReference type="OrthoDB" id="174131at2157"/>
<reference evidence="1 2" key="1">
    <citation type="journal article" date="2014" name="PLoS Genet.">
        <title>Phylogenetically driven sequencing of extremely halophilic archaea reveals strategies for static and dynamic osmo-response.</title>
        <authorList>
            <person name="Becker E.A."/>
            <person name="Seitzer P.M."/>
            <person name="Tritt A."/>
            <person name="Larsen D."/>
            <person name="Krusor M."/>
            <person name="Yao A.I."/>
            <person name="Wu D."/>
            <person name="Madern D."/>
            <person name="Eisen J.A."/>
            <person name="Darling A.E."/>
            <person name="Facciotti M.T."/>
        </authorList>
    </citation>
    <scope>NUCLEOTIDE SEQUENCE [LARGE SCALE GENOMIC DNA]</scope>
    <source>
        <strain evidence="1 2">GA33</strain>
    </source>
</reference>
<evidence type="ECO:0000313" key="2">
    <source>
        <dbReference type="Proteomes" id="UP000011599"/>
    </source>
</evidence>
<accession>L9VU82</accession>
<sequence length="76" mass="8591">MGDRDRDENSGKFTEEYPREEFLKALEELGATGTTDVSSHVGCDRRTAYLKLQTLEKKGEVKSQKVGNALLWELVD</sequence>
<dbReference type="SUPFAM" id="SSF46785">
    <property type="entry name" value="Winged helix' DNA-binding domain"/>
    <property type="match status" value="1"/>
</dbReference>
<dbReference type="Proteomes" id="UP000011599">
    <property type="component" value="Unassembled WGS sequence"/>
</dbReference>
<dbReference type="EMBL" id="AOHW01000036">
    <property type="protein sequence ID" value="ELY39833.1"/>
    <property type="molecule type" value="Genomic_DNA"/>
</dbReference>
<organism evidence="1 2">
    <name type="scientific">Natronorubrum tibetense GA33</name>
    <dbReference type="NCBI Taxonomy" id="1114856"/>
    <lineage>
        <taxon>Archaea</taxon>
        <taxon>Methanobacteriati</taxon>
        <taxon>Methanobacteriota</taxon>
        <taxon>Stenosarchaea group</taxon>
        <taxon>Halobacteria</taxon>
        <taxon>Halobacteriales</taxon>
        <taxon>Natrialbaceae</taxon>
        <taxon>Natronorubrum</taxon>
    </lineage>
</organism>
<keyword evidence="2" id="KW-1185">Reference proteome</keyword>
<dbReference type="InterPro" id="IPR036390">
    <property type="entry name" value="WH_DNA-bd_sf"/>
</dbReference>
<dbReference type="InterPro" id="IPR036388">
    <property type="entry name" value="WH-like_DNA-bd_sf"/>
</dbReference>
<proteinExistence type="predicted"/>
<dbReference type="STRING" id="1114856.GCA_000383975_03271"/>